<dbReference type="EMBL" id="JBHSHL010000013">
    <property type="protein sequence ID" value="MFC4804157.1"/>
    <property type="molecule type" value="Genomic_DNA"/>
</dbReference>
<evidence type="ECO:0000256" key="3">
    <source>
        <dbReference type="ARBA" id="ARBA00022692"/>
    </source>
</evidence>
<comment type="subcellular location">
    <subcellularLocation>
        <location evidence="1">Cell membrane</location>
        <topology evidence="1">Multi-pass membrane protein</topology>
    </subcellularLocation>
</comment>
<accession>A0ABV9QK91</accession>
<keyword evidence="8" id="KW-1185">Reference proteome</keyword>
<organism evidence="7 8">
    <name type="scientific">Filifactor villosus</name>
    <dbReference type="NCBI Taxonomy" id="29374"/>
    <lineage>
        <taxon>Bacteria</taxon>
        <taxon>Bacillati</taxon>
        <taxon>Bacillota</taxon>
        <taxon>Clostridia</taxon>
        <taxon>Peptostreptococcales</taxon>
        <taxon>Filifactoraceae</taxon>
        <taxon>Filifactor</taxon>
    </lineage>
</organism>
<dbReference type="Pfam" id="PF03631">
    <property type="entry name" value="Virul_fac_BrkB"/>
    <property type="match status" value="1"/>
</dbReference>
<evidence type="ECO:0000256" key="6">
    <source>
        <dbReference type="SAM" id="Phobius"/>
    </source>
</evidence>
<gene>
    <name evidence="7" type="ORF">ACFO4R_03600</name>
</gene>
<evidence type="ECO:0000313" key="8">
    <source>
        <dbReference type="Proteomes" id="UP001595916"/>
    </source>
</evidence>
<evidence type="ECO:0000256" key="1">
    <source>
        <dbReference type="ARBA" id="ARBA00004651"/>
    </source>
</evidence>
<evidence type="ECO:0000256" key="2">
    <source>
        <dbReference type="ARBA" id="ARBA00022475"/>
    </source>
</evidence>
<feature type="transmembrane region" description="Helical" evidence="6">
    <location>
        <begin position="93"/>
        <end position="113"/>
    </location>
</feature>
<dbReference type="NCBIfam" id="TIGR00765">
    <property type="entry name" value="yihY_not_rbn"/>
    <property type="match status" value="1"/>
</dbReference>
<dbReference type="RefSeq" id="WP_379787649.1">
    <property type="nucleotide sequence ID" value="NZ_JBHSHL010000013.1"/>
</dbReference>
<keyword evidence="3 6" id="KW-0812">Transmembrane</keyword>
<keyword evidence="2" id="KW-1003">Cell membrane</keyword>
<feature type="transmembrane region" description="Helical" evidence="6">
    <location>
        <begin position="211"/>
        <end position="232"/>
    </location>
</feature>
<feature type="transmembrane region" description="Helical" evidence="6">
    <location>
        <begin position="33"/>
        <end position="57"/>
    </location>
</feature>
<evidence type="ECO:0000313" key="7">
    <source>
        <dbReference type="EMBL" id="MFC4804157.1"/>
    </source>
</evidence>
<keyword evidence="4 6" id="KW-1133">Transmembrane helix</keyword>
<protein>
    <submittedName>
        <fullName evidence="7">YihY/virulence factor BrkB family protein</fullName>
    </submittedName>
</protein>
<reference evidence="8" key="1">
    <citation type="journal article" date="2019" name="Int. J. Syst. Evol. Microbiol.">
        <title>The Global Catalogue of Microorganisms (GCM) 10K type strain sequencing project: providing services to taxonomists for standard genome sequencing and annotation.</title>
        <authorList>
            <consortium name="The Broad Institute Genomics Platform"/>
            <consortium name="The Broad Institute Genome Sequencing Center for Infectious Disease"/>
            <person name="Wu L."/>
            <person name="Ma J."/>
        </authorList>
    </citation>
    <scope>NUCLEOTIDE SEQUENCE [LARGE SCALE GENOMIC DNA]</scope>
    <source>
        <strain evidence="8">CCUG 46385</strain>
    </source>
</reference>
<proteinExistence type="predicted"/>
<name>A0ABV9QK91_9FIRM</name>
<dbReference type="InterPro" id="IPR017039">
    <property type="entry name" value="Virul_fac_BrkB"/>
</dbReference>
<dbReference type="PANTHER" id="PTHR30213:SF0">
    <property type="entry name" value="UPF0761 MEMBRANE PROTEIN YIHY"/>
    <property type="match status" value="1"/>
</dbReference>
<feature type="transmembrane region" description="Helical" evidence="6">
    <location>
        <begin position="133"/>
        <end position="156"/>
    </location>
</feature>
<dbReference type="PANTHER" id="PTHR30213">
    <property type="entry name" value="INNER MEMBRANE PROTEIN YHJD"/>
    <property type="match status" value="1"/>
</dbReference>
<keyword evidence="5 6" id="KW-0472">Membrane</keyword>
<dbReference type="Proteomes" id="UP001595916">
    <property type="component" value="Unassembled WGS sequence"/>
</dbReference>
<evidence type="ECO:0000256" key="5">
    <source>
        <dbReference type="ARBA" id="ARBA00023136"/>
    </source>
</evidence>
<feature type="transmembrane region" description="Helical" evidence="6">
    <location>
        <begin position="238"/>
        <end position="263"/>
    </location>
</feature>
<evidence type="ECO:0000256" key="4">
    <source>
        <dbReference type="ARBA" id="ARBA00022989"/>
    </source>
</evidence>
<feature type="transmembrane region" description="Helical" evidence="6">
    <location>
        <begin position="176"/>
        <end position="199"/>
    </location>
</feature>
<sequence>MERKKRGFNLIYIVKEMVHRFSVHEVGHAGAQLAYFFILSIFPFFIFLNALIGLLHFSPEMVTNSLGDVAPPEVSRILQNYIRFLNARPSTGLFSFGIITTILSSSKAFDSLVYTLKKSYKNKENKSGISKKLFSILLTLLLGATILLSLVTLAIGRDFWLFLSNYFSLPPSFVESWTYLKWLIVFGTLFLALGILHFFVPDKRPKLRQIVPGTLFSIFAWVGFSVVFSYYVKNFAKYSAIYGSLGAIIILLLWLYLTGVIIVMGGELNAILMETEDGMSMISSREEHFDKERELALKFSEETERSKPEIFVDIDEEPNPSSDTVPADEGPIIDEYTEEEQRYCTDIVMKKTDTYHRRPLFKGKK</sequence>
<comment type="caution">
    <text evidence="7">The sequence shown here is derived from an EMBL/GenBank/DDBJ whole genome shotgun (WGS) entry which is preliminary data.</text>
</comment>